<accession>A0ACD1HDD6</accession>
<sequence>MFWNVHCMSGSPPRSWGGWVCATVWSVGVGYSYEYFYRGLFFACVLCFVLFGWVGVCFFCKICWLKGRIVHSLQRESNRLDGRFWK</sequence>
<organism evidence="1 2">
    <name type="scientific">Aspergillus aculeatinus CBS 121060</name>
    <dbReference type="NCBI Taxonomy" id="1448322"/>
    <lineage>
        <taxon>Eukaryota</taxon>
        <taxon>Fungi</taxon>
        <taxon>Dikarya</taxon>
        <taxon>Ascomycota</taxon>
        <taxon>Pezizomycotina</taxon>
        <taxon>Eurotiomycetes</taxon>
        <taxon>Eurotiomycetidae</taxon>
        <taxon>Eurotiales</taxon>
        <taxon>Aspergillaceae</taxon>
        <taxon>Aspergillus</taxon>
        <taxon>Aspergillus subgen. Circumdati</taxon>
    </lineage>
</organism>
<dbReference type="Proteomes" id="UP000249661">
    <property type="component" value="Unassembled WGS sequence"/>
</dbReference>
<protein>
    <submittedName>
        <fullName evidence="1">Uncharacterized protein</fullName>
    </submittedName>
</protein>
<reference evidence="1" key="1">
    <citation type="submission" date="2018-02" db="EMBL/GenBank/DDBJ databases">
        <title>The genomes of Aspergillus section Nigri reveals drivers in fungal speciation.</title>
        <authorList>
            <consortium name="DOE Joint Genome Institute"/>
            <person name="Vesth T.C."/>
            <person name="Nybo J."/>
            <person name="Theobald S."/>
            <person name="Brandl J."/>
            <person name="Frisvad J.C."/>
            <person name="Nielsen K.F."/>
            <person name="Lyhne E.K."/>
            <person name="Kogle M.E."/>
            <person name="Kuo A."/>
            <person name="Riley R."/>
            <person name="Clum A."/>
            <person name="Nolan M."/>
            <person name="Lipzen A."/>
            <person name="Salamov A."/>
            <person name="Henrissat B."/>
            <person name="Wiebenga A."/>
            <person name="De vries R.P."/>
            <person name="Grigoriev I.V."/>
            <person name="Mortensen U.H."/>
            <person name="Andersen M.R."/>
            <person name="Baker S.E."/>
        </authorList>
    </citation>
    <scope>NUCLEOTIDE SEQUENCE</scope>
    <source>
        <strain evidence="1">CBS 121060</strain>
    </source>
</reference>
<evidence type="ECO:0000313" key="2">
    <source>
        <dbReference type="Proteomes" id="UP000249661"/>
    </source>
</evidence>
<name>A0ACD1HDD6_9EURO</name>
<proteinExistence type="predicted"/>
<evidence type="ECO:0000313" key="1">
    <source>
        <dbReference type="EMBL" id="RAH71842.1"/>
    </source>
</evidence>
<keyword evidence="2" id="KW-1185">Reference proteome</keyword>
<gene>
    <name evidence="1" type="ORF">BO66DRAFT_50051</name>
</gene>
<dbReference type="EMBL" id="KZ824947">
    <property type="protein sequence ID" value="RAH71842.1"/>
    <property type="molecule type" value="Genomic_DNA"/>
</dbReference>